<protein>
    <submittedName>
        <fullName evidence="3">Uncharacterized protein</fullName>
    </submittedName>
</protein>
<proteinExistence type="predicted"/>
<sequence>MARKQKHSPGTITTADDEKKPHESPLQPRLSLKEWRVIRCDAKSPSRPSHNPPQLKVSRLPDFVSALWFLATDSGGYHCSKTEVPQPATHVWQDTSRTEVLLPANGRCRSLPSDLSTVDLSDPSKFEPLSSSVQLSRSVVREDEIMGRNDDKAPLPRLTRESMLLRNSADNSSNVGDNGKEGGSSRKSQPLLNPADHSSNVGDSGKEGGTSRKVPILLILNLAFEIASAVLDQYSSVDKPEYALAAMLMAFLGLAISLLELHTKISKEKARWRWDTMVLLSHSFSLNLQAFRFNFWSILFAICVLCSHFVKDLRPEVSVLHQTDKNV</sequence>
<accession>A0ABR2C6F1</accession>
<evidence type="ECO:0000256" key="1">
    <source>
        <dbReference type="SAM" id="MobiDB-lite"/>
    </source>
</evidence>
<dbReference type="PANTHER" id="PTHR48473:SF1">
    <property type="entry name" value="TIR DOMAIN-CONTAINING PROTEIN"/>
    <property type="match status" value="1"/>
</dbReference>
<feature type="region of interest" description="Disordered" evidence="1">
    <location>
        <begin position="164"/>
        <end position="208"/>
    </location>
</feature>
<keyword evidence="2" id="KW-0472">Membrane</keyword>
<evidence type="ECO:0000313" key="4">
    <source>
        <dbReference type="Proteomes" id="UP001472677"/>
    </source>
</evidence>
<dbReference type="Proteomes" id="UP001472677">
    <property type="component" value="Unassembled WGS sequence"/>
</dbReference>
<dbReference type="PANTHER" id="PTHR48473">
    <property type="entry name" value="TIR DOMAIN-CONTAINING PROTEIN"/>
    <property type="match status" value="1"/>
</dbReference>
<keyword evidence="4" id="KW-1185">Reference proteome</keyword>
<keyword evidence="2" id="KW-0812">Transmembrane</keyword>
<feature type="compositionally biased region" description="Polar residues" evidence="1">
    <location>
        <begin position="185"/>
        <end position="202"/>
    </location>
</feature>
<organism evidence="3 4">
    <name type="scientific">Hibiscus sabdariffa</name>
    <name type="common">roselle</name>
    <dbReference type="NCBI Taxonomy" id="183260"/>
    <lineage>
        <taxon>Eukaryota</taxon>
        <taxon>Viridiplantae</taxon>
        <taxon>Streptophyta</taxon>
        <taxon>Embryophyta</taxon>
        <taxon>Tracheophyta</taxon>
        <taxon>Spermatophyta</taxon>
        <taxon>Magnoliopsida</taxon>
        <taxon>eudicotyledons</taxon>
        <taxon>Gunneridae</taxon>
        <taxon>Pentapetalae</taxon>
        <taxon>rosids</taxon>
        <taxon>malvids</taxon>
        <taxon>Malvales</taxon>
        <taxon>Malvaceae</taxon>
        <taxon>Malvoideae</taxon>
        <taxon>Hibiscus</taxon>
    </lineage>
</organism>
<evidence type="ECO:0000313" key="3">
    <source>
        <dbReference type="EMBL" id="KAK8514738.1"/>
    </source>
</evidence>
<dbReference type="EMBL" id="JBBPBM010000066">
    <property type="protein sequence ID" value="KAK8514738.1"/>
    <property type="molecule type" value="Genomic_DNA"/>
</dbReference>
<keyword evidence="2" id="KW-1133">Transmembrane helix</keyword>
<feature type="region of interest" description="Disordered" evidence="1">
    <location>
        <begin position="1"/>
        <end position="29"/>
    </location>
</feature>
<comment type="caution">
    <text evidence="3">The sequence shown here is derived from an EMBL/GenBank/DDBJ whole genome shotgun (WGS) entry which is preliminary data.</text>
</comment>
<feature type="transmembrane region" description="Helical" evidence="2">
    <location>
        <begin position="293"/>
        <end position="310"/>
    </location>
</feature>
<feature type="transmembrane region" description="Helical" evidence="2">
    <location>
        <begin position="243"/>
        <end position="261"/>
    </location>
</feature>
<name>A0ABR2C6F1_9ROSI</name>
<feature type="transmembrane region" description="Helical" evidence="2">
    <location>
        <begin position="214"/>
        <end position="231"/>
    </location>
</feature>
<gene>
    <name evidence="3" type="ORF">V6N12_057634</name>
</gene>
<reference evidence="3 4" key="1">
    <citation type="journal article" date="2024" name="G3 (Bethesda)">
        <title>Genome assembly of Hibiscus sabdariffa L. provides insights into metabolisms of medicinal natural products.</title>
        <authorList>
            <person name="Kim T."/>
        </authorList>
    </citation>
    <scope>NUCLEOTIDE SEQUENCE [LARGE SCALE GENOMIC DNA]</scope>
    <source>
        <strain evidence="3">TK-2024</strain>
        <tissue evidence="3">Old leaves</tissue>
    </source>
</reference>
<evidence type="ECO:0000256" key="2">
    <source>
        <dbReference type="SAM" id="Phobius"/>
    </source>
</evidence>